<evidence type="ECO:0000313" key="2">
    <source>
        <dbReference type="EMBL" id="RXJ04552.1"/>
    </source>
</evidence>
<dbReference type="RefSeq" id="WP_129076894.1">
    <property type="nucleotide sequence ID" value="NZ_QOUX01000001.1"/>
</dbReference>
<dbReference type="PANTHER" id="PTHR43415">
    <property type="entry name" value="SPERMIDINE N(1)-ACETYLTRANSFERASE"/>
    <property type="match status" value="1"/>
</dbReference>
<dbReference type="Gene3D" id="3.40.630.30">
    <property type="match status" value="1"/>
</dbReference>
<dbReference type="InterPro" id="IPR017255">
    <property type="entry name" value="AcTrfase_GNAT_prd"/>
</dbReference>
<keyword evidence="3" id="KW-1185">Reference proteome</keyword>
<dbReference type="Proteomes" id="UP000290649">
    <property type="component" value="Unassembled WGS sequence"/>
</dbReference>
<gene>
    <name evidence="2" type="ORF">DS745_03985</name>
</gene>
<dbReference type="PROSITE" id="PS51186">
    <property type="entry name" value="GNAT"/>
    <property type="match status" value="1"/>
</dbReference>
<reference evidence="2 3" key="1">
    <citation type="journal article" date="2019" name="Int. J. Syst. Evol. Microbiol.">
        <title>Anaerobacillus alkaliphilus sp. nov., a novel alkaliphilic and moderately halophilic bacterium.</title>
        <authorList>
            <person name="Borsodi A.K."/>
            <person name="Aszalos J.M."/>
            <person name="Bihari P."/>
            <person name="Nagy I."/>
            <person name="Schumann P."/>
            <person name="Sproer C."/>
            <person name="Kovacs A.L."/>
            <person name="Boka K."/>
            <person name="Dobosy P."/>
            <person name="Ovari M."/>
            <person name="Szili-Kovacs T."/>
            <person name="Toth E."/>
        </authorList>
    </citation>
    <scope>NUCLEOTIDE SEQUENCE [LARGE SCALE GENOMIC DNA]</scope>
    <source>
        <strain evidence="2 3">B16-10</strain>
    </source>
</reference>
<name>A0A4Q0VYV2_9BACI</name>
<dbReference type="SUPFAM" id="SSF55729">
    <property type="entry name" value="Acyl-CoA N-acyltransferases (Nat)"/>
    <property type="match status" value="1"/>
</dbReference>
<dbReference type="PIRSF" id="PIRSF037663">
    <property type="entry name" value="Acetyltransf_GNAT_prd"/>
    <property type="match status" value="1"/>
</dbReference>
<proteinExistence type="predicted"/>
<sequence length="165" mass="18716">MNIREVTPSDAENLINLIKEVESQSTYMLMGAGERKTTPEQQQRQLEQIEKQSNATVFVAEEEGNLVGYMFAIGGTANRTKHSAYLVIGILEQYRGRGIGTSLFKRLDEWALKNNLLRLELSVVTENEAGLALYKKSGFEIEGMKRQSLKIGQDFYDEYLMSKLL</sequence>
<keyword evidence="2" id="KW-0808">Transferase</keyword>
<dbReference type="InterPro" id="IPR000182">
    <property type="entry name" value="GNAT_dom"/>
</dbReference>
<dbReference type="Pfam" id="PF00583">
    <property type="entry name" value="Acetyltransf_1"/>
    <property type="match status" value="1"/>
</dbReference>
<dbReference type="CDD" id="cd04301">
    <property type="entry name" value="NAT_SF"/>
    <property type="match status" value="1"/>
</dbReference>
<dbReference type="InterPro" id="IPR016181">
    <property type="entry name" value="Acyl_CoA_acyltransferase"/>
</dbReference>
<feature type="domain" description="N-acetyltransferase" evidence="1">
    <location>
        <begin position="1"/>
        <end position="165"/>
    </location>
</feature>
<dbReference type="EMBL" id="QOUX01000001">
    <property type="protein sequence ID" value="RXJ04552.1"/>
    <property type="molecule type" value="Genomic_DNA"/>
</dbReference>
<dbReference type="GO" id="GO:0016747">
    <property type="term" value="F:acyltransferase activity, transferring groups other than amino-acyl groups"/>
    <property type="evidence" value="ECO:0007669"/>
    <property type="project" value="InterPro"/>
</dbReference>
<evidence type="ECO:0000313" key="3">
    <source>
        <dbReference type="Proteomes" id="UP000290649"/>
    </source>
</evidence>
<dbReference type="AlphaFoldDB" id="A0A4Q0VYV2"/>
<accession>A0A4Q0VYV2</accession>
<dbReference type="PANTHER" id="PTHR43415:SF3">
    <property type="entry name" value="GNAT-FAMILY ACETYLTRANSFERASE"/>
    <property type="match status" value="1"/>
</dbReference>
<evidence type="ECO:0000259" key="1">
    <source>
        <dbReference type="PROSITE" id="PS51186"/>
    </source>
</evidence>
<comment type="caution">
    <text evidence="2">The sequence shown here is derived from an EMBL/GenBank/DDBJ whole genome shotgun (WGS) entry which is preliminary data.</text>
</comment>
<organism evidence="2 3">
    <name type="scientific">Anaerobacillus alkaliphilus</name>
    <dbReference type="NCBI Taxonomy" id="1548597"/>
    <lineage>
        <taxon>Bacteria</taxon>
        <taxon>Bacillati</taxon>
        <taxon>Bacillota</taxon>
        <taxon>Bacilli</taxon>
        <taxon>Bacillales</taxon>
        <taxon>Bacillaceae</taxon>
        <taxon>Anaerobacillus</taxon>
    </lineage>
</organism>
<protein>
    <submittedName>
        <fullName evidence="2">N-acetyltransferase</fullName>
    </submittedName>
</protein>
<dbReference type="OrthoDB" id="9773249at2"/>